<dbReference type="OrthoDB" id="9805159at2"/>
<evidence type="ECO:0000256" key="1">
    <source>
        <dbReference type="ARBA" id="ARBA00008061"/>
    </source>
</evidence>
<dbReference type="Proteomes" id="UP000032232">
    <property type="component" value="Unassembled WGS sequence"/>
</dbReference>
<dbReference type="STRING" id="935700.jaqu_07210"/>
<dbReference type="Gene3D" id="3.90.400.10">
    <property type="entry name" value="Oligo-1,6-glucosidase, Domain 2"/>
    <property type="match status" value="1"/>
</dbReference>
<dbReference type="PATRIC" id="fig|935700.4.peg.760"/>
<dbReference type="PANTHER" id="PTHR10357">
    <property type="entry name" value="ALPHA-AMYLASE FAMILY MEMBER"/>
    <property type="match status" value="1"/>
</dbReference>
<evidence type="ECO:0000313" key="3">
    <source>
        <dbReference type="EMBL" id="KIT17532.1"/>
    </source>
</evidence>
<dbReference type="RefSeq" id="WP_043917567.1">
    <property type="nucleotide sequence ID" value="NZ_FZPF01000002.1"/>
</dbReference>
<comment type="similarity">
    <text evidence="1">Belongs to the glycosyl hydrolase 13 family.</text>
</comment>
<accession>A0A0D1CRU7</accession>
<keyword evidence="4" id="KW-1185">Reference proteome</keyword>
<dbReference type="Gene3D" id="3.20.20.80">
    <property type="entry name" value="Glycosidases"/>
    <property type="match status" value="1"/>
</dbReference>
<dbReference type="Pfam" id="PF00128">
    <property type="entry name" value="Alpha-amylase"/>
    <property type="match status" value="1"/>
</dbReference>
<protein>
    <submittedName>
        <fullName evidence="3">MalL_2 protein</fullName>
        <ecNumber evidence="3">3.2.1.10</ecNumber>
    </submittedName>
</protein>
<sequence>MAPSSTWPRSPVIYQIYPRSFRDSNGDGIGDLNGIIHKLEHVARLNVDAIWLSPFFPSPLADGGYDVADHIDVHPAMGTLSDFDRLIERARELGLKVLIDQVFNHTSTESPWFKRAIQGDPAFEDFYVWGDPKEDGSPPNNWLSQFGTPAWTWCHQRRQYYFHNFTKDQPSLNLRCQAVQDQMRNVMRFWLDRGVDGFRVDAVTSFLFDPSMKDNPPARPAVKARVSGPDFSPYTWQDHVYDILPGDGLAFTENLRTWAGHDAWIMGEVTSGNNSVELACGLTEPGRLNAAYTTDFPESSGTADAYGDILERADRPEQICWWLSSHDQPRHAGKSGDGSDRDVRFLASVLMLSPGPVLIYQGEELGLCQPTLPRAAVTDPYDLLYWPDGPGREGARVPIPWAEGPGRGFTTGESWLPMDWPDSVSVAVQEIGDSTLTFYRRAAAFRRDSALGNMDLTDWSRTGEVVRLSYEKGSRRLEAVLNFGETATRVKADPAFCSQEFDGNSMPGRTAAAWVVE</sequence>
<dbReference type="AlphaFoldDB" id="A0A0D1CRU7"/>
<organism evidence="3 4">
    <name type="scientific">Jannaschia aquimarina</name>
    <dbReference type="NCBI Taxonomy" id="935700"/>
    <lineage>
        <taxon>Bacteria</taxon>
        <taxon>Pseudomonadati</taxon>
        <taxon>Pseudomonadota</taxon>
        <taxon>Alphaproteobacteria</taxon>
        <taxon>Rhodobacterales</taxon>
        <taxon>Roseobacteraceae</taxon>
        <taxon>Jannaschia</taxon>
    </lineage>
</organism>
<dbReference type="GO" id="GO:0004556">
    <property type="term" value="F:alpha-amylase activity"/>
    <property type="evidence" value="ECO:0007669"/>
    <property type="project" value="TreeGrafter"/>
</dbReference>
<dbReference type="EMBL" id="JYFE01000017">
    <property type="protein sequence ID" value="KIT17532.1"/>
    <property type="molecule type" value="Genomic_DNA"/>
</dbReference>
<evidence type="ECO:0000259" key="2">
    <source>
        <dbReference type="SMART" id="SM00642"/>
    </source>
</evidence>
<gene>
    <name evidence="3" type="primary">malL_2</name>
    <name evidence="3" type="ORF">jaqu_07210</name>
</gene>
<reference evidence="3 4" key="1">
    <citation type="submission" date="2015-02" db="EMBL/GenBank/DDBJ databases">
        <title>Genome Sequence of Jannaschia aquimarina DSM28248, a member of the Roseobacter clade.</title>
        <authorList>
            <person name="Voget S."/>
            <person name="Daniel R."/>
        </authorList>
    </citation>
    <scope>NUCLEOTIDE SEQUENCE [LARGE SCALE GENOMIC DNA]</scope>
    <source>
        <strain evidence="3 4">GSW-M26</strain>
    </source>
</reference>
<dbReference type="SUPFAM" id="SSF51445">
    <property type="entry name" value="(Trans)glycosidases"/>
    <property type="match status" value="1"/>
</dbReference>
<dbReference type="EC" id="3.2.1.10" evidence="3"/>
<dbReference type="GO" id="GO:0004574">
    <property type="term" value="F:oligo-1,6-glucosidase activity"/>
    <property type="evidence" value="ECO:0007669"/>
    <property type="project" value="UniProtKB-EC"/>
</dbReference>
<keyword evidence="3" id="KW-0326">Glycosidase</keyword>
<evidence type="ECO:0000313" key="4">
    <source>
        <dbReference type="Proteomes" id="UP000032232"/>
    </source>
</evidence>
<dbReference type="InterPro" id="IPR045857">
    <property type="entry name" value="O16G_dom_2"/>
</dbReference>
<feature type="domain" description="Glycosyl hydrolase family 13 catalytic" evidence="2">
    <location>
        <begin position="15"/>
        <end position="396"/>
    </location>
</feature>
<name>A0A0D1CRU7_9RHOB</name>
<comment type="caution">
    <text evidence="3">The sequence shown here is derived from an EMBL/GenBank/DDBJ whole genome shotgun (WGS) entry which is preliminary data.</text>
</comment>
<dbReference type="PANTHER" id="PTHR10357:SF179">
    <property type="entry name" value="NEUTRAL AND BASIC AMINO ACID TRANSPORT PROTEIN RBAT"/>
    <property type="match status" value="1"/>
</dbReference>
<dbReference type="InterPro" id="IPR006047">
    <property type="entry name" value="GH13_cat_dom"/>
</dbReference>
<dbReference type="InterPro" id="IPR017853">
    <property type="entry name" value="GH"/>
</dbReference>
<dbReference type="SMART" id="SM00642">
    <property type="entry name" value="Aamy"/>
    <property type="match status" value="1"/>
</dbReference>
<keyword evidence="3" id="KW-0378">Hydrolase</keyword>
<proteinExistence type="inferred from homology"/>
<dbReference type="GO" id="GO:0009313">
    <property type="term" value="P:oligosaccharide catabolic process"/>
    <property type="evidence" value="ECO:0007669"/>
    <property type="project" value="TreeGrafter"/>
</dbReference>